<protein>
    <recommendedName>
        <fullName evidence="2">tRNA(Phe) 7-[(3-amino-3-carboxypropyl)-4-demethylwyosine(37)-N(4)]-methyltransferase</fullName>
        <ecNumber evidence="2">2.1.1.282</ecNumber>
    </recommendedName>
</protein>
<dbReference type="SUPFAM" id="SSF117281">
    <property type="entry name" value="Kelch motif"/>
    <property type="match status" value="1"/>
</dbReference>
<dbReference type="VEuPathDB" id="PlasmoDB:PRELSG_0602100"/>
<keyword evidence="6" id="KW-0819">tRNA processing</keyword>
<evidence type="ECO:0000256" key="2">
    <source>
        <dbReference type="ARBA" id="ARBA00012750"/>
    </source>
</evidence>
<evidence type="ECO:0000256" key="6">
    <source>
        <dbReference type="ARBA" id="ARBA00022694"/>
    </source>
</evidence>
<feature type="domain" description="SAM-dependent methyltransferase TRM5/TYW2-type" evidence="8">
    <location>
        <begin position="1272"/>
        <end position="1632"/>
    </location>
</feature>
<dbReference type="CDD" id="cd02440">
    <property type="entry name" value="AdoMet_MTases"/>
    <property type="match status" value="1"/>
</dbReference>
<organism evidence="9 10">
    <name type="scientific">Plasmodium relictum</name>
    <dbReference type="NCBI Taxonomy" id="85471"/>
    <lineage>
        <taxon>Eukaryota</taxon>
        <taxon>Sar</taxon>
        <taxon>Alveolata</taxon>
        <taxon>Apicomplexa</taxon>
        <taxon>Aconoidasida</taxon>
        <taxon>Haemosporida</taxon>
        <taxon>Plasmodiidae</taxon>
        <taxon>Plasmodium</taxon>
        <taxon>Plasmodium (Haemamoeba)</taxon>
    </lineage>
</organism>
<dbReference type="Proteomes" id="UP000220158">
    <property type="component" value="Chromosome 6"/>
</dbReference>
<gene>
    <name evidence="9" type="ORF">PRELSG_0602100</name>
</gene>
<dbReference type="GO" id="GO:0031591">
    <property type="term" value="P:wybutosine biosynthetic process"/>
    <property type="evidence" value="ECO:0007669"/>
    <property type="project" value="TreeGrafter"/>
</dbReference>
<dbReference type="PANTHER" id="PTHR23245:SF31">
    <property type="entry name" value="TRNA WYBUTOSINE-SYNTHESIZING PROTEIN 3 HOMOLOG"/>
    <property type="match status" value="1"/>
</dbReference>
<sequence>MEYFLKKKKDVLKVVNYENDLSKYINIYKNCENSIYIIYLNIYEEFKKSLENTLFSESDRKNENLRDIEKKIKLIIEKKQINDNKDDKSIKRSIDLLIYPCICEINKNESYYTCSCCSGRIVIFGEVYENDKDSEKNFPNSFVNKELDNYENIKDTLKKKDKEKVFFKYFKKSYSINKKEEKKNISDYENIDNLKRKTANNYQSPFHCKEKKLHKKNVHIFYTSHSHQNLKYDIDDIRKILIEENFTINYDFLSKRNNSFLKDNKITTHNEIRKKLKTKNYNINSFSDDNNVKKYVKNKKESNKIYIKLEPFIIHIKCIDLLSALKLLKIAQCSGLKQSGILNFGKNITVAIRGSARMEHFLGNSIDIKEYNLSRLIYICNNKMTKNLVQLIHFYECFKKFNTQNNYNFNLNNEIFYLEHEKKNKEDKKDVMCTGKDKGTYGFKNNNEEYKINVKKKRKKEINLNKYNIKLSKDNYIINNNLNMDQNKILQWKILTSTCDIHNFFAWGHDMFIFKNKIYLFGGFSKGVRNNKLKIYDIMNKEFLIYDTELPSLAFHTFLNLDDKFAFIFGGRKNPKNCTNKLWIYNIKNNSWILAENWDNLNDHNNIKSLQNNKLGHTNGDGKFYSYEENDFNFERNAPCSRYRHSCVFVKRYLKKKNNIYIFYIYGGVNDKNEILNDIWEGKIIINEKRNEAFVKWNKKNCSNTNKTFGIKNHTMIYNKKKNYIFIIGGYKMLKNENEQENISIKENECNAHINFSNRIINLNDRNMKYLYTYDIKNDNFFFIKCKGDEQFSYPLDRFSHSTCLIDHSFFFLIGGLDIHKALNDIWLFHIKNYKWYYLGNFSFQNMYIRSKVVSENNFVYVIGGGCTIFTFGSFFDLPIYADCTKVINFYKNCNNFLEDSEGKELFTKKNVNSSGKLMNANEDKKLSIEYKKNEYNKNSENYLNTKESIVQKKEDCAYIKESRSFSEEKKSISFIKKPISYQNIGNNFQEDEIDNKSKFMNYYFFQKDGKKKKNNNTKVHSNTSLDHKSIKSLYIFVKNKIFVKEIKIFLESIGNFDNSRKIYFSRNYINNIMVEGYFIPVKKKFDIYENYECFKSVSDKIEVCEDREIFYIEKNIEKNREKNSFKSKLRNLFDNFVNNNIKNYINDSERQLIFKAYTKYEIIGDILIFHYIHFEAIIKLYNKYKNYLKKDKQKIKNNKCKIRNMLYRYKLKNKRLSHILNKYKYKHFIKEVEHFWVSLKNIFNYSGRKSGELKKSIYLKRNNTFKKLINLSRRKAKRIIFSKKREQFMLKNYLHKYFMIKVCLLKMKNKEEKKNKINSIAIYKKVEGKLRRNKIYIVCGDNLKTVHIENNVIYKLDLSKCMFSSGNGTEKQRIKNIYLSGNNFLQKENVVDLFCGIGYFTLPLLKFIGDEKINNYFACDINPDSLKLLKESIKLNKIKKKNLYIIKQNSFSISNNVNMIRKCHRIILGLLPESLKAWNNAFNLLDNKNGGILHIHGIGKYFFNDNFLSIIRTYDYKDKMKFQNLHFVKNLTISEFMQNDENKKCNEMHTKTVQTYYNNYNKNKFKNLYLGNNIPVNLNFAQFTLLEIFKIALKDYILNRTNWVITISNVERVKSYAPNIYHFVVDIKCTPEFKHTFS</sequence>
<dbReference type="PANTHER" id="PTHR23245">
    <property type="entry name" value="TRNA METHYLTRANSFERASE"/>
    <property type="match status" value="1"/>
</dbReference>
<proteinExistence type="predicted"/>
<dbReference type="RefSeq" id="XP_028532054.1">
    <property type="nucleotide sequence ID" value="XM_028675469.1"/>
</dbReference>
<evidence type="ECO:0000313" key="10">
    <source>
        <dbReference type="Proteomes" id="UP000220158"/>
    </source>
</evidence>
<reference evidence="9 10" key="1">
    <citation type="submission" date="2015-04" db="EMBL/GenBank/DDBJ databases">
        <authorList>
            <consortium name="Pathogen Informatics"/>
        </authorList>
    </citation>
    <scope>NUCLEOTIDE SEQUENCE [LARGE SCALE GENOMIC DNA]</scope>
    <source>
        <strain evidence="9 10">SGS1</strain>
    </source>
</reference>
<dbReference type="GO" id="GO:0030488">
    <property type="term" value="P:tRNA methylation"/>
    <property type="evidence" value="ECO:0007669"/>
    <property type="project" value="TreeGrafter"/>
</dbReference>
<keyword evidence="5" id="KW-0949">S-adenosyl-L-methionine</keyword>
<dbReference type="Pfam" id="PF24681">
    <property type="entry name" value="Kelch_KLHDC2_KLHL20_DRC7"/>
    <property type="match status" value="1"/>
</dbReference>
<dbReference type="UniPathway" id="UPA00375"/>
<evidence type="ECO:0000313" key="9">
    <source>
        <dbReference type="EMBL" id="CRG99046.1"/>
    </source>
</evidence>
<evidence type="ECO:0000256" key="7">
    <source>
        <dbReference type="ARBA" id="ARBA00049202"/>
    </source>
</evidence>
<dbReference type="KEGG" id="prel:PRELSG_0602100"/>
<dbReference type="GeneID" id="39735147"/>
<dbReference type="InterPro" id="IPR036602">
    <property type="entry name" value="tRNA_yW-synthesising-like_sf"/>
</dbReference>
<evidence type="ECO:0000256" key="4">
    <source>
        <dbReference type="ARBA" id="ARBA00022679"/>
    </source>
</evidence>
<dbReference type="PROSITE" id="PS51684">
    <property type="entry name" value="SAM_MT_TRM5_TYW2"/>
    <property type="match status" value="1"/>
</dbReference>
<dbReference type="InterPro" id="IPR029063">
    <property type="entry name" value="SAM-dependent_MTases_sf"/>
</dbReference>
<name>A0A1J1H2W3_PLARL</name>
<dbReference type="OrthoDB" id="408788at2759"/>
<accession>A0A1J1H2W3</accession>
<evidence type="ECO:0000256" key="1">
    <source>
        <dbReference type="ARBA" id="ARBA00004797"/>
    </source>
</evidence>
<comment type="pathway">
    <text evidence="1">tRNA modification; wybutosine-tRNA(Phe) biosynthesis.</text>
</comment>
<dbReference type="Gene3D" id="3.40.50.150">
    <property type="entry name" value="Vaccinia Virus protein VP39"/>
    <property type="match status" value="1"/>
</dbReference>
<dbReference type="Gene3D" id="2.120.10.80">
    <property type="entry name" value="Kelch-type beta propeller"/>
    <property type="match status" value="2"/>
</dbReference>
<dbReference type="InterPro" id="IPR003827">
    <property type="entry name" value="tRNA_yW-synthesising"/>
</dbReference>
<dbReference type="InterPro" id="IPR056743">
    <property type="entry name" value="TRM5-TYW2-like_MTfase"/>
</dbReference>
<evidence type="ECO:0000256" key="3">
    <source>
        <dbReference type="ARBA" id="ARBA00022603"/>
    </source>
</evidence>
<evidence type="ECO:0000256" key="5">
    <source>
        <dbReference type="ARBA" id="ARBA00022691"/>
    </source>
</evidence>
<dbReference type="GO" id="GO:0005737">
    <property type="term" value="C:cytoplasm"/>
    <property type="evidence" value="ECO:0007669"/>
    <property type="project" value="TreeGrafter"/>
</dbReference>
<comment type="catalytic activity">
    <reaction evidence="7">
        <text>4-demethyl-7-[(3S)-3-amino-3-carboxypropyl]wyosine(37) in tRNA(Phe) + S-adenosyl-L-methionine = 7-[(3S)-3-amino-3-carboxypropyl]wyosine(37) in tRNA(Phe) + S-adenosyl-L-homocysteine + H(+)</text>
        <dbReference type="Rhea" id="RHEA:36635"/>
        <dbReference type="Rhea" id="RHEA-COMP:10378"/>
        <dbReference type="Rhea" id="RHEA-COMP:10379"/>
        <dbReference type="ChEBI" id="CHEBI:15378"/>
        <dbReference type="ChEBI" id="CHEBI:57856"/>
        <dbReference type="ChEBI" id="CHEBI:59789"/>
        <dbReference type="ChEBI" id="CHEBI:73543"/>
        <dbReference type="ChEBI" id="CHEBI:73550"/>
        <dbReference type="EC" id="2.1.1.282"/>
    </reaction>
</comment>
<dbReference type="EMBL" id="LN835301">
    <property type="protein sequence ID" value="CRG99046.1"/>
    <property type="molecule type" value="Genomic_DNA"/>
</dbReference>
<dbReference type="InterPro" id="IPR015915">
    <property type="entry name" value="Kelch-typ_b-propeller"/>
</dbReference>
<keyword evidence="4" id="KW-0808">Transferase</keyword>
<evidence type="ECO:0000259" key="8">
    <source>
        <dbReference type="PROSITE" id="PS51684"/>
    </source>
</evidence>
<dbReference type="Pfam" id="PF02676">
    <property type="entry name" value="TYW3"/>
    <property type="match status" value="1"/>
</dbReference>
<dbReference type="InterPro" id="IPR030382">
    <property type="entry name" value="MeTrfase_TRM5/TYW2"/>
</dbReference>
<keyword evidence="10" id="KW-1185">Reference proteome</keyword>
<dbReference type="GO" id="GO:0008175">
    <property type="term" value="F:tRNA methyltransferase activity"/>
    <property type="evidence" value="ECO:0007669"/>
    <property type="project" value="TreeGrafter"/>
</dbReference>
<dbReference type="OMA" id="PCIYEIN"/>
<keyword evidence="3" id="KW-0489">Methyltransferase</keyword>
<dbReference type="SUPFAM" id="SSF111278">
    <property type="entry name" value="SSo0622-like"/>
    <property type="match status" value="1"/>
</dbReference>
<dbReference type="Pfam" id="PF02475">
    <property type="entry name" value="TRM5-TYW2_MTfase"/>
    <property type="match status" value="1"/>
</dbReference>
<dbReference type="Gene3D" id="3.30.1960.10">
    <property type="entry name" value="tRNA wybutosine-synthesizing-like"/>
    <property type="match status" value="2"/>
</dbReference>
<dbReference type="EC" id="2.1.1.282" evidence="2"/>
<dbReference type="SUPFAM" id="SSF53335">
    <property type="entry name" value="S-adenosyl-L-methionine-dependent methyltransferases"/>
    <property type="match status" value="1"/>
</dbReference>